<proteinExistence type="predicted"/>
<dbReference type="GO" id="GO:0004252">
    <property type="term" value="F:serine-type endopeptidase activity"/>
    <property type="evidence" value="ECO:0007669"/>
    <property type="project" value="InterPro"/>
</dbReference>
<keyword evidence="4" id="KW-1185">Reference proteome</keyword>
<dbReference type="GO" id="GO:0006508">
    <property type="term" value="P:proteolysis"/>
    <property type="evidence" value="ECO:0007669"/>
    <property type="project" value="InterPro"/>
</dbReference>
<protein>
    <recommendedName>
        <fullName evidence="5">Peptidase S8/S53 domain-containing protein</fullName>
    </recommendedName>
</protein>
<dbReference type="InterPro" id="IPR023827">
    <property type="entry name" value="Peptidase_S8_Asp-AS"/>
</dbReference>
<dbReference type="Gene3D" id="3.40.50.200">
    <property type="entry name" value="Peptidase S8/S53 domain"/>
    <property type="match status" value="1"/>
</dbReference>
<evidence type="ECO:0000313" key="4">
    <source>
        <dbReference type="Proteomes" id="UP001307849"/>
    </source>
</evidence>
<dbReference type="PROSITE" id="PS00136">
    <property type="entry name" value="SUBTILASE_ASP"/>
    <property type="match status" value="1"/>
</dbReference>
<feature type="region of interest" description="Disordered" evidence="2">
    <location>
        <begin position="545"/>
        <end position="569"/>
    </location>
</feature>
<dbReference type="Proteomes" id="UP001307849">
    <property type="component" value="Unassembled WGS sequence"/>
</dbReference>
<dbReference type="EMBL" id="JAVHJM010000001">
    <property type="protein sequence ID" value="KAK6521086.1"/>
    <property type="molecule type" value="Genomic_DNA"/>
</dbReference>
<evidence type="ECO:0000256" key="1">
    <source>
        <dbReference type="ARBA" id="ARBA00022801"/>
    </source>
</evidence>
<reference evidence="3 4" key="1">
    <citation type="submission" date="2019-10" db="EMBL/GenBank/DDBJ databases">
        <authorList>
            <person name="Palmer J.M."/>
        </authorList>
    </citation>
    <scope>NUCLEOTIDE SEQUENCE [LARGE SCALE GENOMIC DNA]</scope>
    <source>
        <strain evidence="3 4">TWF506</strain>
    </source>
</reference>
<keyword evidence="1" id="KW-0378">Hydrolase</keyword>
<dbReference type="InterPro" id="IPR036852">
    <property type="entry name" value="Peptidase_S8/S53_dom_sf"/>
</dbReference>
<comment type="caution">
    <text evidence="3">The sequence shown here is derived from an EMBL/GenBank/DDBJ whole genome shotgun (WGS) entry which is preliminary data.</text>
</comment>
<gene>
    <name evidence="3" type="ORF">TWF506_001319</name>
</gene>
<name>A0AAN8RYG2_9PEZI</name>
<organism evidence="3 4">
    <name type="scientific">Arthrobotrys conoides</name>
    <dbReference type="NCBI Taxonomy" id="74498"/>
    <lineage>
        <taxon>Eukaryota</taxon>
        <taxon>Fungi</taxon>
        <taxon>Dikarya</taxon>
        <taxon>Ascomycota</taxon>
        <taxon>Pezizomycotina</taxon>
        <taxon>Orbiliomycetes</taxon>
        <taxon>Orbiliales</taxon>
        <taxon>Orbiliaceae</taxon>
        <taxon>Arthrobotrys</taxon>
    </lineage>
</organism>
<feature type="compositionally biased region" description="Basic and acidic residues" evidence="2">
    <location>
        <begin position="140"/>
        <end position="151"/>
    </location>
</feature>
<dbReference type="SUPFAM" id="SSF52743">
    <property type="entry name" value="Subtilisin-like"/>
    <property type="match status" value="1"/>
</dbReference>
<sequence>MLFSSADFAASETEIPFGDLKIGTFENHFQQAYFWIEKKFRKNAQKIEELVQLLEDKLAIPPKKKSVYKVQSKHLGVWCVTVDVHPDIKRPKEFMIEFDEFLDPLIWSGYMSDNSDFQPGPGDRKPAWLDLLNGQTSGDNQKRNADRDPANKRHKRAPGGPDKKSTISKAKVGPGDELSRADVVPVRSFSEDIILSQPPDVTLREMNQLAYRESDAGSGVVAYVVDSGLDLSHKHFENHRNQFFSESSLNWLYAGPLPNDEKNDDGRPFKGFGDDEPNHKPMLHYTGTITASKIIGATGLAPSADLVVVKSHTGRNFVGLINDIDCYLKIYDHFTLLNELDKDKELNFKGGVIIAASGTDLHNLKTSLADAYIGLYVDILFHLGTLNIYTFYSNLSGKEKGTRFPRNGLIHAKFPTGKVHKSGLLKKISIVGSTDERKGGIREEKDIPPTRLYAPGITAAPWLFDHYRGNEGKLSYIPQLTSRYASALAAGVCAAMISRGWEDPLKRMEELSYQRTVNKNAPKVIWNGIKKSTWKKALKNHDIIGDTTGRNEAKEQNEGENKGKNKADE</sequence>
<accession>A0AAN8RYG2</accession>
<dbReference type="AlphaFoldDB" id="A0AAN8RYG2"/>
<evidence type="ECO:0000256" key="2">
    <source>
        <dbReference type="SAM" id="MobiDB-lite"/>
    </source>
</evidence>
<evidence type="ECO:0000313" key="3">
    <source>
        <dbReference type="EMBL" id="KAK6521086.1"/>
    </source>
</evidence>
<evidence type="ECO:0008006" key="5">
    <source>
        <dbReference type="Google" id="ProtNLM"/>
    </source>
</evidence>
<feature type="region of interest" description="Disordered" evidence="2">
    <location>
        <begin position="116"/>
        <end position="179"/>
    </location>
</feature>